<organism evidence="10 11">
    <name type="scientific">Cryptotermes secundus</name>
    <dbReference type="NCBI Taxonomy" id="105785"/>
    <lineage>
        <taxon>Eukaryota</taxon>
        <taxon>Metazoa</taxon>
        <taxon>Ecdysozoa</taxon>
        <taxon>Arthropoda</taxon>
        <taxon>Hexapoda</taxon>
        <taxon>Insecta</taxon>
        <taxon>Pterygota</taxon>
        <taxon>Neoptera</taxon>
        <taxon>Polyneoptera</taxon>
        <taxon>Dictyoptera</taxon>
        <taxon>Blattodea</taxon>
        <taxon>Blattoidea</taxon>
        <taxon>Termitoidae</taxon>
        <taxon>Kalotermitidae</taxon>
        <taxon>Cryptotermitinae</taxon>
        <taxon>Cryptotermes</taxon>
    </lineage>
</organism>
<dbReference type="Gene3D" id="1.10.340.70">
    <property type="match status" value="1"/>
</dbReference>
<dbReference type="Proteomes" id="UP000235965">
    <property type="component" value="Unassembled WGS sequence"/>
</dbReference>
<keyword evidence="3" id="KW-0548">Nucleotidyltransferase</keyword>
<dbReference type="InterPro" id="IPR041588">
    <property type="entry name" value="Integrase_H2C2"/>
</dbReference>
<dbReference type="InterPro" id="IPR050951">
    <property type="entry name" value="Retrovirus_Pol_polyprotein"/>
</dbReference>
<dbReference type="STRING" id="105785.A0A2J7Q0T0"/>
<evidence type="ECO:0000256" key="2">
    <source>
        <dbReference type="ARBA" id="ARBA00022679"/>
    </source>
</evidence>
<keyword evidence="7" id="KW-0695">RNA-directed DNA polymerase</keyword>
<dbReference type="InParanoid" id="A0A2J7Q0T0"/>
<evidence type="ECO:0000313" key="11">
    <source>
        <dbReference type="Proteomes" id="UP000235965"/>
    </source>
</evidence>
<keyword evidence="4" id="KW-0540">Nuclease</keyword>
<dbReference type="Gene3D" id="3.30.420.10">
    <property type="entry name" value="Ribonuclease H-like superfamily/Ribonuclease H"/>
    <property type="match status" value="1"/>
</dbReference>
<keyword evidence="11" id="KW-1185">Reference proteome</keyword>
<dbReference type="GO" id="GO:0004519">
    <property type="term" value="F:endonuclease activity"/>
    <property type="evidence" value="ECO:0007669"/>
    <property type="project" value="UniProtKB-KW"/>
</dbReference>
<dbReference type="Pfam" id="PF00665">
    <property type="entry name" value="rve"/>
    <property type="match status" value="1"/>
</dbReference>
<dbReference type="FunFam" id="3.30.70.270:FF:000020">
    <property type="entry name" value="Transposon Tf2-6 polyprotein-like Protein"/>
    <property type="match status" value="1"/>
</dbReference>
<accession>A0A2J7Q0T0</accession>
<dbReference type="EC" id="2.7.7.49" evidence="1"/>
<dbReference type="SUPFAM" id="SSF53098">
    <property type="entry name" value="Ribonuclease H-like"/>
    <property type="match status" value="1"/>
</dbReference>
<evidence type="ECO:0000256" key="1">
    <source>
        <dbReference type="ARBA" id="ARBA00012493"/>
    </source>
</evidence>
<sequence length="887" mass="101247">METHGVVSICIHEGEVNIPFDFHLVNKQVELVYDGIVGRDFLQHTRAKVCYDGNTVTFKAGDAEWTKRIMGNEIVQGTITKEKLTLTGRSEVIVKLPVESGTNGPERIKEIVQGTMEKRKLTLPARSEVIVKLPVECGTDGQEGIIDKSEIADGIYLASSLTRISGKHVVTSVLNTKEEEVVIEMPIVKLENYCTGEFQEGSPDEYVGSLASIRKEKTRNRIDEVLGRLRLDHLNPEEKEMTRKVCRDYHDIFYLPGDKLSCTNAIKHSINVIPGTSPINTKPYRLPKAQKAEIDKQIDKLLREGVIEESSSPWNSPLLVVPKKDGASGEKKWRLVVDFRRLNEKTVGDAYPLPDITEILDQLGKSKYFSCLDMVMGYHQIELREDDKEKTAFSTKSGHWAYKRLPFGLKTAPSTFQRMINNVLCGLTGTRCFVFLDDIVIYAKSLSEHDEKLRDVFRRIRKYNLKLQPDKCEFLRTEVTYLGHVITEEGVRPDPKKVEVIDNFRQPTSTKQLKSFLGMASYYRKFISNFSKIATPLYKLLKKDAHFEWLDEQENAFHRLKQKLISQPILQYPDFTREFTLTTDASNEGVGAVLSQGQIGKDLPIAYASRNLNKAEKNYSTSEKELLAIVWGIKHFRPYLYGRKFKVATDHKPLTWIMNIKDPGSRLLRWRIKLEEYDYEIIYKKGTSNTNADALSRINGIVVENEGHSQSDINDELKRQILYEYHDAPLGGHRGMNKTYSAIKSVYSWPNMKQEIEDYVRKCKSCQINKVLGPQRKVPMEITTTANQPFEKCCLDLVGPLPETQTGNKYILTFQDELSKFLVAIPIQRQDAETVAQEFVTQVVLKLGTPSKILTDQGSNFLSEAFKNTCKMLKIKKVANYPFPPRK</sequence>
<dbReference type="OrthoDB" id="6764494at2759"/>
<dbReference type="InterPro" id="IPR036397">
    <property type="entry name" value="RNaseH_sf"/>
</dbReference>
<evidence type="ECO:0000259" key="9">
    <source>
        <dbReference type="PROSITE" id="PS50994"/>
    </source>
</evidence>
<dbReference type="Pfam" id="PF00078">
    <property type="entry name" value="RVT_1"/>
    <property type="match status" value="1"/>
</dbReference>
<dbReference type="EMBL" id="NEVH01019964">
    <property type="protein sequence ID" value="PNF22169.1"/>
    <property type="molecule type" value="Genomic_DNA"/>
</dbReference>
<keyword evidence="5" id="KW-0255">Endonuclease</keyword>
<evidence type="ECO:0000256" key="3">
    <source>
        <dbReference type="ARBA" id="ARBA00022695"/>
    </source>
</evidence>
<dbReference type="PANTHER" id="PTHR37984:SF5">
    <property type="entry name" value="PROTEIN NYNRIN-LIKE"/>
    <property type="match status" value="1"/>
</dbReference>
<dbReference type="GO" id="GO:0003676">
    <property type="term" value="F:nucleic acid binding"/>
    <property type="evidence" value="ECO:0007669"/>
    <property type="project" value="InterPro"/>
</dbReference>
<reference evidence="10 11" key="1">
    <citation type="submission" date="2017-12" db="EMBL/GenBank/DDBJ databases">
        <title>Hemimetabolous genomes reveal molecular basis of termite eusociality.</title>
        <authorList>
            <person name="Harrison M.C."/>
            <person name="Jongepier E."/>
            <person name="Robertson H.M."/>
            <person name="Arning N."/>
            <person name="Bitard-Feildel T."/>
            <person name="Chao H."/>
            <person name="Childers C.P."/>
            <person name="Dinh H."/>
            <person name="Doddapaneni H."/>
            <person name="Dugan S."/>
            <person name="Gowin J."/>
            <person name="Greiner C."/>
            <person name="Han Y."/>
            <person name="Hu H."/>
            <person name="Hughes D.S.T."/>
            <person name="Huylmans A.-K."/>
            <person name="Kemena C."/>
            <person name="Kremer L.P.M."/>
            <person name="Lee S.L."/>
            <person name="Lopez-Ezquerra A."/>
            <person name="Mallet L."/>
            <person name="Monroy-Kuhn J.M."/>
            <person name="Moser A."/>
            <person name="Murali S.C."/>
            <person name="Muzny D.M."/>
            <person name="Otani S."/>
            <person name="Piulachs M.-D."/>
            <person name="Poelchau M."/>
            <person name="Qu J."/>
            <person name="Schaub F."/>
            <person name="Wada-Katsumata A."/>
            <person name="Worley K.C."/>
            <person name="Xie Q."/>
            <person name="Ylla G."/>
            <person name="Poulsen M."/>
            <person name="Gibbs R.A."/>
            <person name="Schal C."/>
            <person name="Richards S."/>
            <person name="Belles X."/>
            <person name="Korb J."/>
            <person name="Bornberg-Bauer E."/>
        </authorList>
    </citation>
    <scope>NUCLEOTIDE SEQUENCE [LARGE SCALE GENOMIC DNA]</scope>
    <source>
        <tissue evidence="10">Whole body</tissue>
    </source>
</reference>
<dbReference type="InterPro" id="IPR001584">
    <property type="entry name" value="Integrase_cat-core"/>
</dbReference>
<dbReference type="InterPro" id="IPR000477">
    <property type="entry name" value="RT_dom"/>
</dbReference>
<evidence type="ECO:0000313" key="10">
    <source>
        <dbReference type="EMBL" id="PNF22169.1"/>
    </source>
</evidence>
<feature type="domain" description="Reverse transcriptase" evidence="8">
    <location>
        <begin position="302"/>
        <end position="486"/>
    </location>
</feature>
<evidence type="ECO:0000259" key="8">
    <source>
        <dbReference type="PROSITE" id="PS50878"/>
    </source>
</evidence>
<protein>
    <recommendedName>
        <fullName evidence="1">RNA-directed DNA polymerase</fullName>
        <ecNumber evidence="1">2.7.7.49</ecNumber>
    </recommendedName>
</protein>
<dbReference type="InterPro" id="IPR043128">
    <property type="entry name" value="Rev_trsase/Diguanyl_cyclase"/>
</dbReference>
<dbReference type="InterPro" id="IPR043502">
    <property type="entry name" value="DNA/RNA_pol_sf"/>
</dbReference>
<dbReference type="CDD" id="cd09274">
    <property type="entry name" value="RNase_HI_RT_Ty3"/>
    <property type="match status" value="1"/>
</dbReference>
<feature type="domain" description="Integrase catalytic" evidence="9">
    <location>
        <begin position="785"/>
        <end position="887"/>
    </location>
</feature>
<dbReference type="CDD" id="cd01647">
    <property type="entry name" value="RT_LTR"/>
    <property type="match status" value="1"/>
</dbReference>
<evidence type="ECO:0000256" key="7">
    <source>
        <dbReference type="ARBA" id="ARBA00022918"/>
    </source>
</evidence>
<dbReference type="SUPFAM" id="SSF56672">
    <property type="entry name" value="DNA/RNA polymerases"/>
    <property type="match status" value="1"/>
</dbReference>
<dbReference type="GO" id="GO:0003964">
    <property type="term" value="F:RNA-directed DNA polymerase activity"/>
    <property type="evidence" value="ECO:0007669"/>
    <property type="project" value="UniProtKB-KW"/>
</dbReference>
<dbReference type="GO" id="GO:0042575">
    <property type="term" value="C:DNA polymerase complex"/>
    <property type="evidence" value="ECO:0007669"/>
    <property type="project" value="UniProtKB-ARBA"/>
</dbReference>
<dbReference type="GO" id="GO:0016787">
    <property type="term" value="F:hydrolase activity"/>
    <property type="evidence" value="ECO:0007669"/>
    <property type="project" value="UniProtKB-KW"/>
</dbReference>
<dbReference type="GO" id="GO:0015074">
    <property type="term" value="P:DNA integration"/>
    <property type="evidence" value="ECO:0007669"/>
    <property type="project" value="InterPro"/>
</dbReference>
<evidence type="ECO:0000256" key="4">
    <source>
        <dbReference type="ARBA" id="ARBA00022722"/>
    </source>
</evidence>
<dbReference type="PANTHER" id="PTHR37984">
    <property type="entry name" value="PROTEIN CBG26694"/>
    <property type="match status" value="1"/>
</dbReference>
<dbReference type="InterPro" id="IPR012337">
    <property type="entry name" value="RNaseH-like_sf"/>
</dbReference>
<evidence type="ECO:0000256" key="5">
    <source>
        <dbReference type="ARBA" id="ARBA00022759"/>
    </source>
</evidence>
<dbReference type="PROSITE" id="PS50878">
    <property type="entry name" value="RT_POL"/>
    <property type="match status" value="1"/>
</dbReference>
<dbReference type="Pfam" id="PF17917">
    <property type="entry name" value="RT_RNaseH"/>
    <property type="match status" value="1"/>
</dbReference>
<dbReference type="FunFam" id="3.10.20.370:FF:000001">
    <property type="entry name" value="Retrovirus-related Pol polyprotein from transposon 17.6-like protein"/>
    <property type="match status" value="1"/>
</dbReference>
<dbReference type="PROSITE" id="PS50994">
    <property type="entry name" value="INTEGRASE"/>
    <property type="match status" value="1"/>
</dbReference>
<dbReference type="Gene3D" id="3.30.70.270">
    <property type="match status" value="2"/>
</dbReference>
<dbReference type="Gene3D" id="3.10.10.10">
    <property type="entry name" value="HIV Type 1 Reverse Transcriptase, subunit A, domain 1"/>
    <property type="match status" value="1"/>
</dbReference>
<proteinExistence type="predicted"/>
<comment type="caution">
    <text evidence="10">The sequence shown here is derived from an EMBL/GenBank/DDBJ whole genome shotgun (WGS) entry which is preliminary data.</text>
</comment>
<keyword evidence="2" id="KW-0808">Transferase</keyword>
<dbReference type="AlphaFoldDB" id="A0A2J7Q0T0"/>
<keyword evidence="6" id="KW-0378">Hydrolase</keyword>
<dbReference type="FunFam" id="1.10.340.70:FF:000001">
    <property type="entry name" value="Retrovirus-related Pol polyprotein from transposon gypsy-like Protein"/>
    <property type="match status" value="1"/>
</dbReference>
<evidence type="ECO:0000256" key="6">
    <source>
        <dbReference type="ARBA" id="ARBA00022801"/>
    </source>
</evidence>
<gene>
    <name evidence="10" type="ORF">B7P43_G05763</name>
</gene>
<name>A0A2J7Q0T0_9NEOP</name>
<dbReference type="Pfam" id="PF17921">
    <property type="entry name" value="Integrase_H2C2"/>
    <property type="match status" value="1"/>
</dbReference>
<dbReference type="InterPro" id="IPR041373">
    <property type="entry name" value="RT_RNaseH"/>
</dbReference>